<sequence>MGSGAKRVRAALCREHAAEGKPRRDALCERDRVRLDAVLLEAEERARSADAGLHLVDEQQNIAGLAEARNLLHKRLIERQHAAFALDELHQHRADGAAHTAGLYAGDVVRLRVDKPFRKREKEIVKHILPRRGEGGNRPPVEGVVQRHDRVSACAVFVKGIFPREFDRALVRLRAGVAEKHALHAGALDERLGDGSRGFGVEKVRDVRELFCLRRDGSQPAFVAAAEGANADSACKIEIRLAVKIL</sequence>
<name>A0A645ERF3_9ZZZZ</name>
<accession>A0A645ERF3</accession>
<proteinExistence type="predicted"/>
<dbReference type="EMBL" id="VSSQ01049959">
    <property type="protein sequence ID" value="MPN04036.1"/>
    <property type="molecule type" value="Genomic_DNA"/>
</dbReference>
<gene>
    <name evidence="1" type="ORF">SDC9_151272</name>
</gene>
<comment type="caution">
    <text evidence="1">The sequence shown here is derived from an EMBL/GenBank/DDBJ whole genome shotgun (WGS) entry which is preliminary data.</text>
</comment>
<organism evidence="1">
    <name type="scientific">bioreactor metagenome</name>
    <dbReference type="NCBI Taxonomy" id="1076179"/>
    <lineage>
        <taxon>unclassified sequences</taxon>
        <taxon>metagenomes</taxon>
        <taxon>ecological metagenomes</taxon>
    </lineage>
</organism>
<dbReference type="AlphaFoldDB" id="A0A645ERF3"/>
<evidence type="ECO:0000313" key="1">
    <source>
        <dbReference type="EMBL" id="MPN04036.1"/>
    </source>
</evidence>
<protein>
    <submittedName>
        <fullName evidence="1">Uncharacterized protein</fullName>
    </submittedName>
</protein>
<reference evidence="1" key="1">
    <citation type="submission" date="2019-08" db="EMBL/GenBank/DDBJ databases">
        <authorList>
            <person name="Kucharzyk K."/>
            <person name="Murdoch R.W."/>
            <person name="Higgins S."/>
            <person name="Loffler F."/>
        </authorList>
    </citation>
    <scope>NUCLEOTIDE SEQUENCE</scope>
</reference>